<dbReference type="EMBL" id="JAQOUE010000001">
    <property type="protein sequence ID" value="MDT7041157.1"/>
    <property type="molecule type" value="Genomic_DNA"/>
</dbReference>
<proteinExistence type="predicted"/>
<gene>
    <name evidence="1" type="ORF">PPG34_02265</name>
</gene>
<evidence type="ECO:0000313" key="1">
    <source>
        <dbReference type="EMBL" id="MDT7041157.1"/>
    </source>
</evidence>
<sequence length="542" mass="61534">MMTNSPNNQEEDTMSSVEIPLFVKNMGHQIIAYILNINNQDAQDLINGNFELDGNQPVVLKDYIRICRQLRMQSIDQGDVDFPIMHSFSDLFEGQRHLFNLWREHLGGESLTIESKDRVAYLVSCLAFEIYPLFLIKPPSNSSYFANPFFRIGSALYKLPARYELFKEILKDDSLKKIFSKIGKNDMETIGYYSSSTGRGGSFQLSGFPETLISNAFELMQLRGTISKEALLPPIEEVINMVRDVADGKTIRVPVFIGFHNVGLKSLDSLDIEWGKIRGYNSEILDLVPSAARPSVLSEENVSLGFILESEYQYKVDFLQPSADEKLTWPPEFRQARSELEKTQENLSLTFALALERNPPVGITPAWTLIVDPISLGTNISWSNKLRSPVQHYLLSAGSSESLKHWSSTINSSNDETIRIAIRRILSAINERTNPIDGFVDAVIAWENLFGGNDELSFRISISISKLLKDLPKDRLGLQKKIVKFYNYRSQIVHGVIEISHEDAVQKRNECLEIALSTLRKLYEEHNDLIEDPDRSKKLALM</sequence>
<comment type="caution">
    <text evidence="1">The sequence shown here is derived from an EMBL/GenBank/DDBJ whole genome shotgun (WGS) entry which is preliminary data.</text>
</comment>
<protein>
    <submittedName>
        <fullName evidence="1">HEPN domain-containing protein</fullName>
    </submittedName>
</protein>
<dbReference type="Proteomes" id="UP001250932">
    <property type="component" value="Unassembled WGS sequence"/>
</dbReference>
<keyword evidence="2" id="KW-1185">Reference proteome</keyword>
<organism evidence="1 2">
    <name type="scientific">Candidatus Nitronereus thalassa</name>
    <dbReference type="NCBI Taxonomy" id="3020898"/>
    <lineage>
        <taxon>Bacteria</taxon>
        <taxon>Pseudomonadati</taxon>
        <taxon>Nitrospirota</taxon>
        <taxon>Nitrospiria</taxon>
        <taxon>Nitrospirales</taxon>
        <taxon>Nitrospiraceae</taxon>
        <taxon>Candidatus Nitronereus</taxon>
    </lineage>
</organism>
<accession>A0ABU3K425</accession>
<name>A0ABU3K425_9BACT</name>
<evidence type="ECO:0000313" key="2">
    <source>
        <dbReference type="Proteomes" id="UP001250932"/>
    </source>
</evidence>
<dbReference type="RefSeq" id="WP_313831515.1">
    <property type="nucleotide sequence ID" value="NZ_JAQOUE010000001.1"/>
</dbReference>
<reference evidence="1 2" key="1">
    <citation type="journal article" date="2023" name="ISME J.">
        <title>Cultivation and genomic characterization of novel and ubiquitous marine nitrite-oxidizing bacteria from the Nitrospirales.</title>
        <authorList>
            <person name="Mueller A.J."/>
            <person name="Daebeler A."/>
            <person name="Herbold C.W."/>
            <person name="Kirkegaard R.H."/>
            <person name="Daims H."/>
        </authorList>
    </citation>
    <scope>NUCLEOTIDE SEQUENCE [LARGE SCALE GENOMIC DNA]</scope>
    <source>
        <strain evidence="1 2">EB</strain>
    </source>
</reference>